<dbReference type="Pfam" id="PF08590">
    <property type="entry name" value="DUF1771"/>
    <property type="match status" value="1"/>
</dbReference>
<dbReference type="InterPro" id="IPR053242">
    <property type="entry name" value="PAM2-like_domain"/>
</dbReference>
<dbReference type="PANTHER" id="PTHR46651:SF1">
    <property type="entry name" value="SMALL MUTS RELATED FAMILY PROTEIN"/>
    <property type="match status" value="1"/>
</dbReference>
<dbReference type="Pfam" id="PF02845">
    <property type="entry name" value="CUE"/>
    <property type="match status" value="1"/>
</dbReference>
<keyword evidence="1 4" id="KW-0479">Metal-binding</keyword>
<name>A0A1C7NFT9_9FUNG</name>
<dbReference type="PROSITE" id="PS50828">
    <property type="entry name" value="SMR"/>
    <property type="match status" value="1"/>
</dbReference>
<dbReference type="SMART" id="SM01162">
    <property type="entry name" value="DUF1771"/>
    <property type="match status" value="1"/>
</dbReference>
<dbReference type="GO" id="GO:0008270">
    <property type="term" value="F:zinc ion binding"/>
    <property type="evidence" value="ECO:0007669"/>
    <property type="project" value="UniProtKB-KW"/>
</dbReference>
<evidence type="ECO:0000313" key="10">
    <source>
        <dbReference type="Proteomes" id="UP000093000"/>
    </source>
</evidence>
<keyword evidence="2 4" id="KW-0863">Zinc-finger</keyword>
<dbReference type="SMART" id="SM00356">
    <property type="entry name" value="ZnF_C3H1"/>
    <property type="match status" value="2"/>
</dbReference>
<dbReference type="PROSITE" id="PS50103">
    <property type="entry name" value="ZF_C3H1"/>
    <property type="match status" value="2"/>
</dbReference>
<dbReference type="Pfam" id="PF01713">
    <property type="entry name" value="Smr"/>
    <property type="match status" value="1"/>
</dbReference>
<dbReference type="CDD" id="cd14279">
    <property type="entry name" value="CUE"/>
    <property type="match status" value="1"/>
</dbReference>
<dbReference type="SMART" id="SM00463">
    <property type="entry name" value="SMR"/>
    <property type="match status" value="1"/>
</dbReference>
<evidence type="ECO:0000259" key="6">
    <source>
        <dbReference type="PROSITE" id="PS50103"/>
    </source>
</evidence>
<keyword evidence="10" id="KW-1185">Reference proteome</keyword>
<evidence type="ECO:0000259" key="8">
    <source>
        <dbReference type="PROSITE" id="PS51140"/>
    </source>
</evidence>
<keyword evidence="3 4" id="KW-0862">Zinc</keyword>
<dbReference type="SUPFAM" id="SSF90229">
    <property type="entry name" value="CCCH zinc finger"/>
    <property type="match status" value="1"/>
</dbReference>
<dbReference type="InterPro" id="IPR003892">
    <property type="entry name" value="CUE"/>
</dbReference>
<protein>
    <submittedName>
        <fullName evidence="9">Polyadenylate-binding protein-interacting protein 7</fullName>
    </submittedName>
</protein>
<dbReference type="SUPFAM" id="SSF160443">
    <property type="entry name" value="SMR domain-like"/>
    <property type="match status" value="1"/>
</dbReference>
<evidence type="ECO:0000313" key="9">
    <source>
        <dbReference type="EMBL" id="OBZ87952.1"/>
    </source>
</evidence>
<feature type="domain" description="CUE" evidence="8">
    <location>
        <begin position="149"/>
        <end position="194"/>
    </location>
</feature>
<dbReference type="OrthoDB" id="3247158at2759"/>
<dbReference type="InterPro" id="IPR013899">
    <property type="entry name" value="DUF1771"/>
</dbReference>
<evidence type="ECO:0000256" key="1">
    <source>
        <dbReference type="ARBA" id="ARBA00022723"/>
    </source>
</evidence>
<feature type="region of interest" description="Disordered" evidence="5">
    <location>
        <begin position="262"/>
        <end position="288"/>
    </location>
</feature>
<accession>A0A1C7NFT9</accession>
<evidence type="ECO:0000256" key="2">
    <source>
        <dbReference type="ARBA" id="ARBA00022771"/>
    </source>
</evidence>
<organism evidence="9 10">
    <name type="scientific">Choanephora cucurbitarum</name>
    <dbReference type="NCBI Taxonomy" id="101091"/>
    <lineage>
        <taxon>Eukaryota</taxon>
        <taxon>Fungi</taxon>
        <taxon>Fungi incertae sedis</taxon>
        <taxon>Mucoromycota</taxon>
        <taxon>Mucoromycotina</taxon>
        <taxon>Mucoromycetes</taxon>
        <taxon>Mucorales</taxon>
        <taxon>Mucorineae</taxon>
        <taxon>Choanephoraceae</taxon>
        <taxon>Choanephoroideae</taxon>
        <taxon>Choanephora</taxon>
    </lineage>
</organism>
<dbReference type="InterPro" id="IPR036063">
    <property type="entry name" value="Smr_dom_sf"/>
</dbReference>
<feature type="zinc finger region" description="C3H1-type" evidence="4">
    <location>
        <begin position="226"/>
        <end position="253"/>
    </location>
</feature>
<dbReference type="InterPro" id="IPR036855">
    <property type="entry name" value="Znf_CCCH_sf"/>
</dbReference>
<gene>
    <name evidence="9" type="primary">CID7</name>
    <name evidence="9" type="ORF">A0J61_04003</name>
</gene>
<evidence type="ECO:0000256" key="4">
    <source>
        <dbReference type="PROSITE-ProRule" id="PRU00723"/>
    </source>
</evidence>
<evidence type="ECO:0000259" key="7">
    <source>
        <dbReference type="PROSITE" id="PS50828"/>
    </source>
</evidence>
<evidence type="ECO:0000256" key="3">
    <source>
        <dbReference type="ARBA" id="ARBA00022833"/>
    </source>
</evidence>
<dbReference type="InterPro" id="IPR000571">
    <property type="entry name" value="Znf_CCCH"/>
</dbReference>
<dbReference type="InParanoid" id="A0A1C7NFT9"/>
<dbReference type="GO" id="GO:0043130">
    <property type="term" value="F:ubiquitin binding"/>
    <property type="evidence" value="ECO:0007669"/>
    <property type="project" value="InterPro"/>
</dbReference>
<dbReference type="EMBL" id="LUGH01000186">
    <property type="protein sequence ID" value="OBZ87952.1"/>
    <property type="molecule type" value="Genomic_DNA"/>
</dbReference>
<dbReference type="Gene3D" id="4.10.1000.10">
    <property type="entry name" value="Zinc finger, CCCH-type"/>
    <property type="match status" value="1"/>
</dbReference>
<dbReference type="PANTHER" id="PTHR46651">
    <property type="entry name" value="POLYADENYLATE-BINDING PROTEIN-INTERACTING PROTEIN 7"/>
    <property type="match status" value="1"/>
</dbReference>
<dbReference type="Pfam" id="PF18345">
    <property type="entry name" value="zf_CCCH_4"/>
    <property type="match status" value="1"/>
</dbReference>
<dbReference type="Proteomes" id="UP000093000">
    <property type="component" value="Unassembled WGS sequence"/>
</dbReference>
<dbReference type="AlphaFoldDB" id="A0A1C7NFT9"/>
<sequence length="534" mass="61591">MTEWSSNTIFDAFQAQVKPKNTLRYKSEPMFDPFETKQTEDDELDDLGERFISSHLFDDDEPVTTMQQPVWNQDWTPSCPPNDLKQIWSEQHNSWQSFEPYARGNEHEFDPTLQFYRGSLYDAHTIQDINRLSLEVPSVEEKQADNVDEDMSALQMMQTIFSDLKDDELIETLEQYDYDADRAIEALLNKKLATQSTLPQQTKRRPVCRHFLAGECYRKDCWFAHDLQEKVCKFWLQGGCLKGDSCEFSHMIDIQEVANKISIPDNKPKPKPSIYDPGNYPALSSSNTVKTVPLTQPSKEDEFPTLAAAASTKPSKHKHTQPAAINFAEAAKKKKQTVQSNPRSKQSMRYNPKPYKYSMQELTRPVHLPWLETGSSLNSIYMKEREKAIEYGMLRNRFFSKATEYYLKGDGARAKLYSMEAKHYNRLMQEMHTEASQRIFNQRSKHEAFIDLHGLHEDEALDMVEDRLQHLKTSYSGVIYIVTGTGHHSGASGLSKKQSKLKPSIQQYLKQEHYRFAETSMVGDNQGGIFAVEI</sequence>
<proteinExistence type="predicted"/>
<feature type="domain" description="C3H1-type" evidence="6">
    <location>
        <begin position="226"/>
        <end position="253"/>
    </location>
</feature>
<dbReference type="PROSITE" id="PS51140">
    <property type="entry name" value="CUE"/>
    <property type="match status" value="1"/>
</dbReference>
<evidence type="ECO:0000256" key="5">
    <source>
        <dbReference type="SAM" id="MobiDB-lite"/>
    </source>
</evidence>
<dbReference type="InterPro" id="IPR002625">
    <property type="entry name" value="Smr_dom"/>
</dbReference>
<comment type="caution">
    <text evidence="9">The sequence shown here is derived from an EMBL/GenBank/DDBJ whole genome shotgun (WGS) entry which is preliminary data.</text>
</comment>
<reference evidence="9 10" key="1">
    <citation type="submission" date="2016-03" db="EMBL/GenBank/DDBJ databases">
        <title>Choanephora cucurbitarum.</title>
        <authorList>
            <person name="Min B."/>
            <person name="Park H."/>
            <person name="Park J.-H."/>
            <person name="Shin H.-D."/>
            <person name="Choi I.-G."/>
        </authorList>
    </citation>
    <scope>NUCLEOTIDE SEQUENCE [LARGE SCALE GENOMIC DNA]</scope>
    <source>
        <strain evidence="9 10">KUS-F28377</strain>
    </source>
</reference>
<feature type="domain" description="C3H1-type" evidence="6">
    <location>
        <begin position="202"/>
        <end position="225"/>
    </location>
</feature>
<dbReference type="Gene3D" id="3.30.1370.110">
    <property type="match status" value="1"/>
</dbReference>
<feature type="domain" description="Smr" evidence="7">
    <location>
        <begin position="450"/>
        <end position="534"/>
    </location>
</feature>
<feature type="zinc finger region" description="C3H1-type" evidence="4">
    <location>
        <begin position="202"/>
        <end position="225"/>
    </location>
</feature>
<dbReference type="STRING" id="101091.A0A1C7NFT9"/>